<dbReference type="Proteomes" id="UP001345013">
    <property type="component" value="Unassembled WGS sequence"/>
</dbReference>
<comment type="function">
    <text evidence="10">Acts as a component of the essential kinetochore-associated NDC80 complex, which is required for chromosome segregation and spindle checkpoint activity.</text>
</comment>
<dbReference type="Gene3D" id="1.10.418.30">
    <property type="entry name" value="Ncd80 complex, Ncd80 subunit"/>
    <property type="match status" value="1"/>
</dbReference>
<protein>
    <recommendedName>
        <fullName evidence="10">Kinetochore protein NDC80</fullName>
    </recommendedName>
</protein>
<keyword evidence="2 10" id="KW-0158">Chromosome</keyword>
<feature type="compositionally biased region" description="Polar residues" evidence="12">
    <location>
        <begin position="107"/>
        <end position="129"/>
    </location>
</feature>
<dbReference type="InterPro" id="IPR005550">
    <property type="entry name" value="Kinetochore_Ndc80"/>
</dbReference>
<keyword evidence="5 10" id="KW-0995">Kinetochore</keyword>
<evidence type="ECO:0000256" key="5">
    <source>
        <dbReference type="ARBA" id="ARBA00022838"/>
    </source>
</evidence>
<dbReference type="InterPro" id="IPR057091">
    <property type="entry name" value="NDC80_loop"/>
</dbReference>
<dbReference type="PANTHER" id="PTHR10643">
    <property type="entry name" value="KINETOCHORE PROTEIN NDC80"/>
    <property type="match status" value="1"/>
</dbReference>
<evidence type="ECO:0000256" key="8">
    <source>
        <dbReference type="ARBA" id="ARBA00023306"/>
    </source>
</evidence>
<proteinExistence type="inferred from homology"/>
<name>A0ABR0KLI4_9EURO</name>
<evidence type="ECO:0000259" key="14">
    <source>
        <dbReference type="Pfam" id="PF24487"/>
    </source>
</evidence>
<evidence type="ECO:0000256" key="7">
    <source>
        <dbReference type="ARBA" id="ARBA00023242"/>
    </source>
</evidence>
<evidence type="ECO:0000256" key="6">
    <source>
        <dbReference type="ARBA" id="ARBA00023054"/>
    </source>
</evidence>
<evidence type="ECO:0000256" key="12">
    <source>
        <dbReference type="SAM" id="MobiDB-lite"/>
    </source>
</evidence>
<keyword evidence="6 11" id="KW-0175">Coiled coil</keyword>
<sequence length="743" mass="84975">MSQPTGLFSVRRPRETLGPIQNYSGIPQPASAMKRTSSTQDMRVPYTGQHVRATSINNLQRPAQPNFHRSSSGGNLADMGQSTVRRSTMNPFVGSASVSAHRQSLAPNQLFGSQTPASASLQRRSSIYSRPSAAGPLGSHTFFSQQAPVKRADPREPMGKAMRERMSQELHDYLAQNGFELDMKHSLRPTSTTSPTQNDFNYMFQWLYKRIDPSYKFQKNIDVELPQLMKQLRYPYGTDISKSHIYPITPQHWPKFLRMFHWIMQLAQMLDNFTRGAYNDACAEAGIDLSGDRIVFNFLFSAYQTWLQVGPDEDDDAADAALVPYKQLMNEEFATINARYEGELKMLEEENEKLRAQIEEIERGQPDVAKLDKHFKILEDDKKKFEDYNANVQAKIEKYQSRMKILEAEISKTEADLQQVESEHHSLQQAVDRQGLNIQDIDRMNTERDRLTRAYNDATTAQEETSKIVLEKEIEASRRLEDLETASKRYNTLGYQTSLIPSTASNAKGQDFELILQLTDTSNNFSSSSNKRSRRSPGNEQSDRLLAAPLTGYQPQTLLPPHMTDLRGTTRTTLLTLRKSVTERRRLATEQASSDRDLIDSVSEILHEKNAEIDNLNYKLSTTKESYNQLKDEHNTSFTQMTTKREKTEKELSKMRDGLEKGVVELEQREMEVQLAWEGMKQEADRVREEVHNGVERILEDVVRFKLHIKEGLEVFEGWVGEEVEGELMEDGAGYDDDGEVYE</sequence>
<feature type="region of interest" description="Disordered" evidence="12">
    <location>
        <begin position="107"/>
        <end position="157"/>
    </location>
</feature>
<dbReference type="InterPro" id="IPR038273">
    <property type="entry name" value="Ndc80_sf"/>
</dbReference>
<evidence type="ECO:0000256" key="9">
    <source>
        <dbReference type="ARBA" id="ARBA00023328"/>
    </source>
</evidence>
<keyword evidence="3 10" id="KW-0132">Cell division</keyword>
<comment type="subcellular location">
    <subcellularLocation>
        <location evidence="10">Chromosome</location>
        <location evidence="10">Centromere</location>
        <location evidence="10">Kinetochore</location>
    </subcellularLocation>
    <subcellularLocation>
        <location evidence="10">Nucleus</location>
    </subcellularLocation>
</comment>
<dbReference type="InterPro" id="IPR055260">
    <property type="entry name" value="Ndc80_CH"/>
</dbReference>
<reference evidence="15 16" key="1">
    <citation type="submission" date="2023-08" db="EMBL/GenBank/DDBJ databases">
        <title>Black Yeasts Isolated from many extreme environments.</title>
        <authorList>
            <person name="Coleine C."/>
            <person name="Stajich J.E."/>
            <person name="Selbmann L."/>
        </authorList>
    </citation>
    <scope>NUCLEOTIDE SEQUENCE [LARGE SCALE GENOMIC DNA]</scope>
    <source>
        <strain evidence="15 16">CCFEE 5885</strain>
    </source>
</reference>
<evidence type="ECO:0000256" key="2">
    <source>
        <dbReference type="ARBA" id="ARBA00022454"/>
    </source>
</evidence>
<comment type="caution">
    <text evidence="15">The sequence shown here is derived from an EMBL/GenBank/DDBJ whole genome shotgun (WGS) entry which is preliminary data.</text>
</comment>
<feature type="coiled-coil region" evidence="11">
    <location>
        <begin position="613"/>
        <end position="669"/>
    </location>
</feature>
<evidence type="ECO:0000313" key="15">
    <source>
        <dbReference type="EMBL" id="KAK5098621.1"/>
    </source>
</evidence>
<keyword evidence="16" id="KW-1185">Reference proteome</keyword>
<evidence type="ECO:0000256" key="4">
    <source>
        <dbReference type="ARBA" id="ARBA00022776"/>
    </source>
</evidence>
<gene>
    <name evidence="15" type="primary">NDC80</name>
    <name evidence="15" type="ORF">LTR24_001726</name>
</gene>
<feature type="domain" description="Kinetochore protein Ndc80 CH" evidence="13">
    <location>
        <begin position="122"/>
        <end position="272"/>
    </location>
</feature>
<keyword evidence="4 10" id="KW-0498">Mitosis</keyword>
<accession>A0ABR0KLI4</accession>
<keyword evidence="7 10" id="KW-0539">Nucleus</keyword>
<evidence type="ECO:0000256" key="10">
    <source>
        <dbReference type="RuleBase" id="RU368072"/>
    </source>
</evidence>
<evidence type="ECO:0000256" key="3">
    <source>
        <dbReference type="ARBA" id="ARBA00022618"/>
    </source>
</evidence>
<comment type="subunit">
    <text evidence="10">Component of the NDC80 complex.</text>
</comment>
<dbReference type="PANTHER" id="PTHR10643:SF2">
    <property type="entry name" value="KINETOCHORE PROTEIN NDC80 HOMOLOG"/>
    <property type="match status" value="1"/>
</dbReference>
<keyword evidence="8 10" id="KW-0131">Cell cycle</keyword>
<evidence type="ECO:0000259" key="13">
    <source>
        <dbReference type="Pfam" id="PF03801"/>
    </source>
</evidence>
<feature type="domain" description="Kinetochore protein NDC80 loop region" evidence="14">
    <location>
        <begin position="459"/>
        <end position="523"/>
    </location>
</feature>
<evidence type="ECO:0000313" key="16">
    <source>
        <dbReference type="Proteomes" id="UP001345013"/>
    </source>
</evidence>
<dbReference type="EMBL" id="JAVRRG010000013">
    <property type="protein sequence ID" value="KAK5098621.1"/>
    <property type="molecule type" value="Genomic_DNA"/>
</dbReference>
<keyword evidence="9 10" id="KW-0137">Centromere</keyword>
<dbReference type="Pfam" id="PF24487">
    <property type="entry name" value="NDC80_loop"/>
    <property type="match status" value="1"/>
</dbReference>
<evidence type="ECO:0000256" key="11">
    <source>
        <dbReference type="SAM" id="Coils"/>
    </source>
</evidence>
<feature type="coiled-coil region" evidence="11">
    <location>
        <begin position="330"/>
        <end position="461"/>
    </location>
</feature>
<evidence type="ECO:0000256" key="1">
    <source>
        <dbReference type="ARBA" id="ARBA00007050"/>
    </source>
</evidence>
<organism evidence="15 16">
    <name type="scientific">Lithohypha guttulata</name>
    <dbReference type="NCBI Taxonomy" id="1690604"/>
    <lineage>
        <taxon>Eukaryota</taxon>
        <taxon>Fungi</taxon>
        <taxon>Dikarya</taxon>
        <taxon>Ascomycota</taxon>
        <taxon>Pezizomycotina</taxon>
        <taxon>Eurotiomycetes</taxon>
        <taxon>Chaetothyriomycetidae</taxon>
        <taxon>Chaetothyriales</taxon>
        <taxon>Trichomeriaceae</taxon>
        <taxon>Lithohypha</taxon>
    </lineage>
</organism>
<dbReference type="Pfam" id="PF03801">
    <property type="entry name" value="Ndc80_HEC"/>
    <property type="match status" value="1"/>
</dbReference>
<comment type="similarity">
    <text evidence="1 10">Belongs to the NDC80/HEC1 family.</text>
</comment>